<sequence>MSDPLSTAASVVGLLTAAAQISKILTYIIKKARNAPNECKRIKSEVDDIQNVLQSLQLFLIGTQRASSSRTSLILVEQVVATLAACVITFSELETLVLSLETDVEMNLLDKLQWTRKDSDIKALLDRLESHKSSLTLMLVILTCQSQEDAESKVDRLCLLVEQSLAQNRALRERLAEIGESSTGTRLSLPSIISRNERRLISQPDRQSFDSQRKRQRNIQGFAFEEVLLSSRAYRFNAKRNSEALSVVSSAGKTGSWSRLSGLSLSEISHIALQAIPIYTGDISNERYYPFSLPKSVVQLVKPDPKKGPYVFGVALEMSIGYANVPVIVHNEMVRGRIPTIIAVLGEFLRERG</sequence>
<proteinExistence type="predicted"/>
<dbReference type="Pfam" id="PF17111">
    <property type="entry name" value="PigL_N"/>
    <property type="match status" value="1"/>
</dbReference>
<reference evidence="2" key="2">
    <citation type="submission" date="2020-02" db="EMBL/GenBank/DDBJ databases">
        <title>Identification and distribution of gene clusters putatively required for synthesis of sphingolipid metabolism inhibitors in phylogenetically diverse species of the filamentous fungus Fusarium.</title>
        <authorList>
            <person name="Kim H.-S."/>
            <person name="Busman M."/>
            <person name="Brown D.W."/>
            <person name="Divon H."/>
            <person name="Uhlig S."/>
            <person name="Proctor R.H."/>
        </authorList>
    </citation>
    <scope>NUCLEOTIDE SEQUENCE</scope>
    <source>
        <strain evidence="2">NRRL 25174</strain>
    </source>
</reference>
<evidence type="ECO:0000313" key="2">
    <source>
        <dbReference type="EMBL" id="KAF4340754.1"/>
    </source>
</evidence>
<evidence type="ECO:0000313" key="3">
    <source>
        <dbReference type="Proteomes" id="UP000730481"/>
    </source>
</evidence>
<dbReference type="InterPro" id="IPR031348">
    <property type="entry name" value="PigL_N"/>
</dbReference>
<accession>A0A9P5DZR1</accession>
<protein>
    <submittedName>
        <fullName evidence="2">Camk camkl kin4 kinase</fullName>
    </submittedName>
</protein>
<reference evidence="2" key="1">
    <citation type="journal article" date="2017" name="Mycologia">
        <title>Fusarium algeriense, sp. nov., a novel toxigenic crown rot pathogen of durum wheat from Algeria is nested in the Fusarium burgessii species complex.</title>
        <authorList>
            <person name="Laraba I."/>
            <person name="Keddad A."/>
            <person name="Boureghda H."/>
            <person name="Abdallah N."/>
            <person name="Vaughan M.M."/>
            <person name="Proctor R.H."/>
            <person name="Busman M."/>
            <person name="O'Donnell K."/>
        </authorList>
    </citation>
    <scope>NUCLEOTIDE SEQUENCE</scope>
    <source>
        <strain evidence="2">NRRL 25174</strain>
    </source>
</reference>
<feature type="domain" description="Azaphilone pigments biosynthesis cluster protein L N-terminal" evidence="1">
    <location>
        <begin position="3"/>
        <end position="180"/>
    </location>
</feature>
<name>A0A9P5DZR1_9HYPO</name>
<keyword evidence="2" id="KW-0418">Kinase</keyword>
<dbReference type="AlphaFoldDB" id="A0A9P5DZR1"/>
<gene>
    <name evidence="2" type="ORF">FBEOM_5315</name>
</gene>
<keyword evidence="3" id="KW-1185">Reference proteome</keyword>
<comment type="caution">
    <text evidence="2">The sequence shown here is derived from an EMBL/GenBank/DDBJ whole genome shotgun (WGS) entry which is preliminary data.</text>
</comment>
<dbReference type="Proteomes" id="UP000730481">
    <property type="component" value="Unassembled WGS sequence"/>
</dbReference>
<keyword evidence="2" id="KW-0808">Transferase</keyword>
<dbReference type="EMBL" id="PVQB02000224">
    <property type="protein sequence ID" value="KAF4340754.1"/>
    <property type="molecule type" value="Genomic_DNA"/>
</dbReference>
<evidence type="ECO:0000259" key="1">
    <source>
        <dbReference type="Pfam" id="PF17111"/>
    </source>
</evidence>
<dbReference type="GO" id="GO:0016301">
    <property type="term" value="F:kinase activity"/>
    <property type="evidence" value="ECO:0007669"/>
    <property type="project" value="UniProtKB-KW"/>
</dbReference>
<organism evidence="2 3">
    <name type="scientific">Fusarium beomiforme</name>
    <dbReference type="NCBI Taxonomy" id="44412"/>
    <lineage>
        <taxon>Eukaryota</taxon>
        <taxon>Fungi</taxon>
        <taxon>Dikarya</taxon>
        <taxon>Ascomycota</taxon>
        <taxon>Pezizomycotina</taxon>
        <taxon>Sordariomycetes</taxon>
        <taxon>Hypocreomycetidae</taxon>
        <taxon>Hypocreales</taxon>
        <taxon>Nectriaceae</taxon>
        <taxon>Fusarium</taxon>
        <taxon>Fusarium burgessii species complex</taxon>
    </lineage>
</organism>
<dbReference type="OrthoDB" id="19923at2759"/>